<dbReference type="AlphaFoldDB" id="F0QZB4"/>
<evidence type="ECO:0000313" key="1">
    <source>
        <dbReference type="EMBL" id="ADY37161.1"/>
    </source>
</evidence>
<dbReference type="EMBL" id="CP002530">
    <property type="protein sequence ID" value="ADY37161.1"/>
    <property type="molecule type" value="Genomic_DNA"/>
</dbReference>
<dbReference type="KEGG" id="bsa:Bacsa_2627"/>
<organism evidence="1 2">
    <name type="scientific">Phocaeicola salanitronis (strain DSM 18170 / JCM 13657 / CCUG 60908 / BL78)</name>
    <name type="common">Bacteroides salanitronis</name>
    <dbReference type="NCBI Taxonomy" id="667015"/>
    <lineage>
        <taxon>Bacteria</taxon>
        <taxon>Pseudomonadati</taxon>
        <taxon>Bacteroidota</taxon>
        <taxon>Bacteroidia</taxon>
        <taxon>Bacteroidales</taxon>
        <taxon>Bacteroidaceae</taxon>
        <taxon>Phocaeicola</taxon>
    </lineage>
</organism>
<sequence length="57" mass="6776">MPQDTFPFPIRIRHGTYDDKQRAYDDEQYDDVPAYQYRRNGADDAPHLLRAKFNTSV</sequence>
<gene>
    <name evidence="1" type="ordered locus">Bacsa_2627</name>
</gene>
<reference evidence="1 2" key="1">
    <citation type="journal article" date="2011" name="Stand. Genomic Sci.">
        <title>Complete genome sequence of Bacteroides salanitronis type strain (BL78).</title>
        <authorList>
            <person name="Gronow S."/>
            <person name="Held B."/>
            <person name="Lucas S."/>
            <person name="Lapidus A."/>
            <person name="Del Rio T.G."/>
            <person name="Nolan M."/>
            <person name="Tice H."/>
            <person name="Deshpande S."/>
            <person name="Cheng J.F."/>
            <person name="Pitluck S."/>
            <person name="Liolios K."/>
            <person name="Pagani I."/>
            <person name="Ivanova N."/>
            <person name="Mavromatis K."/>
            <person name="Pati A."/>
            <person name="Tapia R."/>
            <person name="Han C."/>
            <person name="Goodwin L."/>
            <person name="Chen A."/>
            <person name="Palaniappan K."/>
            <person name="Land M."/>
            <person name="Hauser L."/>
            <person name="Chang Y.J."/>
            <person name="Jeffries C.D."/>
            <person name="Brambilla E.M."/>
            <person name="Rohde M."/>
            <person name="Goker M."/>
            <person name="Detter J.C."/>
            <person name="Woyke T."/>
            <person name="Bristow J."/>
            <person name="Markowitz V."/>
            <person name="Hugenholtz P."/>
            <person name="Kyrpides N.C."/>
            <person name="Klenk H.P."/>
            <person name="Eisen J.A."/>
        </authorList>
    </citation>
    <scope>NUCLEOTIDE SEQUENCE [LARGE SCALE GENOMIC DNA]</scope>
    <source>
        <strain evidence="1 2">DSM 18170</strain>
    </source>
</reference>
<dbReference type="HOGENOM" id="CLU_2987166_0_0_10"/>
<name>F0QZB4_PHOSB</name>
<dbReference type="Proteomes" id="UP000007486">
    <property type="component" value="Chromosome"/>
</dbReference>
<evidence type="ECO:0000313" key="2">
    <source>
        <dbReference type="Proteomes" id="UP000007486"/>
    </source>
</evidence>
<accession>F0QZB4</accession>
<protein>
    <submittedName>
        <fullName evidence="1">Uncharacterized protein</fullName>
    </submittedName>
</protein>
<proteinExistence type="predicted"/>
<keyword evidence="2" id="KW-1185">Reference proteome</keyword>